<dbReference type="OrthoDB" id="1681765at2759"/>
<proteinExistence type="predicted"/>
<comment type="caution">
    <text evidence="1">The sequence shown here is derived from an EMBL/GenBank/DDBJ whole genome shotgun (WGS) entry which is preliminary data.</text>
</comment>
<reference evidence="1 2" key="1">
    <citation type="submission" date="2019-05" db="EMBL/GenBank/DDBJ databases">
        <title>Mikania micrantha, genome provides insights into the molecular mechanism of rapid growth.</title>
        <authorList>
            <person name="Liu B."/>
        </authorList>
    </citation>
    <scope>NUCLEOTIDE SEQUENCE [LARGE SCALE GENOMIC DNA]</scope>
    <source>
        <strain evidence="1">NLD-2019</strain>
        <tissue evidence="1">Leaf</tissue>
    </source>
</reference>
<organism evidence="1 2">
    <name type="scientific">Mikania micrantha</name>
    <name type="common">bitter vine</name>
    <dbReference type="NCBI Taxonomy" id="192012"/>
    <lineage>
        <taxon>Eukaryota</taxon>
        <taxon>Viridiplantae</taxon>
        <taxon>Streptophyta</taxon>
        <taxon>Embryophyta</taxon>
        <taxon>Tracheophyta</taxon>
        <taxon>Spermatophyta</taxon>
        <taxon>Magnoliopsida</taxon>
        <taxon>eudicotyledons</taxon>
        <taxon>Gunneridae</taxon>
        <taxon>Pentapetalae</taxon>
        <taxon>asterids</taxon>
        <taxon>campanulids</taxon>
        <taxon>Asterales</taxon>
        <taxon>Asteraceae</taxon>
        <taxon>Asteroideae</taxon>
        <taxon>Heliantheae alliance</taxon>
        <taxon>Eupatorieae</taxon>
        <taxon>Mikania</taxon>
    </lineage>
</organism>
<dbReference type="AlphaFoldDB" id="A0A5N6P3G8"/>
<protein>
    <submittedName>
        <fullName evidence="1">Uncharacterized protein</fullName>
    </submittedName>
</protein>
<dbReference type="EMBL" id="SZYD01000006">
    <property type="protein sequence ID" value="KAD5960241.1"/>
    <property type="molecule type" value="Genomic_DNA"/>
</dbReference>
<dbReference type="Proteomes" id="UP000326396">
    <property type="component" value="Linkage Group LG14"/>
</dbReference>
<keyword evidence="2" id="KW-1185">Reference proteome</keyword>
<evidence type="ECO:0000313" key="2">
    <source>
        <dbReference type="Proteomes" id="UP000326396"/>
    </source>
</evidence>
<gene>
    <name evidence="1" type="ORF">E3N88_11713</name>
</gene>
<name>A0A5N6P3G8_9ASTR</name>
<accession>A0A5N6P3G8</accession>
<sequence length="116" mass="12965">MILPTSFNPNPNIPGHNRRLRRVFKGAVGVAHDSRILWEVTSDPNAPFLPPEKYYLCDVASAHLRGFMAPCRNVRKQGLSDDLFAQYYQPNVSLRNTHVNVGADEDDDEANGTALD</sequence>
<evidence type="ECO:0000313" key="1">
    <source>
        <dbReference type="EMBL" id="KAD5960241.1"/>
    </source>
</evidence>